<evidence type="ECO:0000313" key="5">
    <source>
        <dbReference type="EMBL" id="PWZ23487.1"/>
    </source>
</evidence>
<feature type="region of interest" description="Disordered" evidence="3">
    <location>
        <begin position="237"/>
        <end position="265"/>
    </location>
</feature>
<feature type="compositionally biased region" description="Basic and acidic residues" evidence="3">
    <location>
        <begin position="171"/>
        <end position="192"/>
    </location>
</feature>
<dbReference type="ExpressionAtlas" id="A0A3L6EVW0">
    <property type="expression patterns" value="baseline and differential"/>
</dbReference>
<dbReference type="GO" id="GO:0016104">
    <property type="term" value="P:triterpenoid biosynthetic process"/>
    <property type="evidence" value="ECO:0007669"/>
    <property type="project" value="InterPro"/>
</dbReference>
<proteinExistence type="inferred from homology"/>
<feature type="region of interest" description="Disordered" evidence="3">
    <location>
        <begin position="171"/>
        <end position="207"/>
    </location>
</feature>
<dbReference type="InterPro" id="IPR008930">
    <property type="entry name" value="Terpenoid_cyclase/PrenylTrfase"/>
</dbReference>
<evidence type="ECO:0000259" key="4">
    <source>
        <dbReference type="Pfam" id="PF13243"/>
    </source>
</evidence>
<evidence type="ECO:0000256" key="2">
    <source>
        <dbReference type="ARBA" id="ARBA00022737"/>
    </source>
</evidence>
<gene>
    <name evidence="5" type="primary">Os11g0285000_0</name>
    <name evidence="5" type="ORF">Zm00014a_042727</name>
</gene>
<dbReference type="PROSITE" id="PS01074">
    <property type="entry name" value="TERPENE_SYNTHASES"/>
    <property type="match status" value="1"/>
</dbReference>
<dbReference type="PANTHER" id="PTHR11764">
    <property type="entry name" value="TERPENE CYCLASE/MUTASE FAMILY MEMBER"/>
    <property type="match status" value="1"/>
</dbReference>
<dbReference type="GO" id="GO:0005811">
    <property type="term" value="C:lipid droplet"/>
    <property type="evidence" value="ECO:0007669"/>
    <property type="project" value="InterPro"/>
</dbReference>
<comment type="similarity">
    <text evidence="1">Belongs to the terpene cyclase/mutase family.</text>
</comment>
<dbReference type="InterPro" id="IPR002365">
    <property type="entry name" value="Terpene_synthase_CS"/>
</dbReference>
<evidence type="ECO:0000256" key="1">
    <source>
        <dbReference type="ARBA" id="ARBA00009755"/>
    </source>
</evidence>
<dbReference type="AlphaFoldDB" id="A0A3L6EVW0"/>
<feature type="compositionally biased region" description="Low complexity" evidence="3">
    <location>
        <begin position="245"/>
        <end position="258"/>
    </location>
</feature>
<comment type="caution">
    <text evidence="5">The sequence shown here is derived from an EMBL/GenBank/DDBJ whole genome shotgun (WGS) entry which is preliminary data.</text>
</comment>
<evidence type="ECO:0000256" key="3">
    <source>
        <dbReference type="SAM" id="MobiDB-lite"/>
    </source>
</evidence>
<organism evidence="5">
    <name type="scientific">Zea mays</name>
    <name type="common">Maize</name>
    <dbReference type="NCBI Taxonomy" id="4577"/>
    <lineage>
        <taxon>Eukaryota</taxon>
        <taxon>Viridiplantae</taxon>
        <taxon>Streptophyta</taxon>
        <taxon>Embryophyta</taxon>
        <taxon>Tracheophyta</taxon>
        <taxon>Spermatophyta</taxon>
        <taxon>Magnoliopsida</taxon>
        <taxon>Liliopsida</taxon>
        <taxon>Poales</taxon>
        <taxon>Poaceae</taxon>
        <taxon>PACMAD clade</taxon>
        <taxon>Panicoideae</taxon>
        <taxon>Andropogonodae</taxon>
        <taxon>Andropogoneae</taxon>
        <taxon>Tripsacinae</taxon>
        <taxon>Zea</taxon>
    </lineage>
</organism>
<accession>A0A3L6EVW0</accession>
<dbReference type="EMBL" id="NCVQ01000006">
    <property type="protein sequence ID" value="PWZ23487.1"/>
    <property type="molecule type" value="Genomic_DNA"/>
</dbReference>
<keyword evidence="2" id="KW-0677">Repeat</keyword>
<feature type="domain" description="Squalene cyclase C-terminal" evidence="4">
    <location>
        <begin position="358"/>
        <end position="462"/>
    </location>
</feature>
<name>A0A3L6EVW0_MAIZE</name>
<dbReference type="GO" id="GO:0016866">
    <property type="term" value="F:intramolecular transferase activity"/>
    <property type="evidence" value="ECO:0007669"/>
    <property type="project" value="InterPro"/>
</dbReference>
<dbReference type="Gene3D" id="1.50.10.20">
    <property type="match status" value="1"/>
</dbReference>
<protein>
    <submittedName>
        <fullName evidence="5">Achilleol B synthase</fullName>
    </submittedName>
</protein>
<reference evidence="5" key="1">
    <citation type="journal article" date="2018" name="Nat. Genet.">
        <title>Extensive intraspecific gene order and gene structural variations between Mo17 and other maize genomes.</title>
        <authorList>
            <person name="Sun S."/>
            <person name="Zhou Y."/>
            <person name="Chen J."/>
            <person name="Shi J."/>
            <person name="Zhao H."/>
            <person name="Zhao H."/>
            <person name="Song W."/>
            <person name="Zhang M."/>
            <person name="Cui Y."/>
            <person name="Dong X."/>
            <person name="Liu H."/>
            <person name="Ma X."/>
            <person name="Jiao Y."/>
            <person name="Wang B."/>
            <person name="Wei X."/>
            <person name="Stein J.C."/>
            <person name="Glaubitz J.C."/>
            <person name="Lu F."/>
            <person name="Yu G."/>
            <person name="Liang C."/>
            <person name="Fengler K."/>
            <person name="Li B."/>
            <person name="Rafalski A."/>
            <person name="Schnable P.S."/>
            <person name="Ware D.H."/>
            <person name="Buckler E.S."/>
            <person name="Lai J."/>
        </authorList>
    </citation>
    <scope>NUCLEOTIDE SEQUENCE [LARGE SCALE GENOMIC DNA]</scope>
    <source>
        <tissue evidence="5">Seedling</tissue>
    </source>
</reference>
<dbReference type="SUPFAM" id="SSF48239">
    <property type="entry name" value="Terpenoid cyclases/Protein prenyltransferases"/>
    <property type="match status" value="1"/>
</dbReference>
<feature type="region of interest" description="Disordered" evidence="3">
    <location>
        <begin position="139"/>
        <end position="158"/>
    </location>
</feature>
<dbReference type="Pfam" id="PF13243">
    <property type="entry name" value="SQHop_cyclase_C"/>
    <property type="match status" value="1"/>
</dbReference>
<sequence length="482" mass="53178">MVGAQAFGTSAGIAHPPDGQDLYLVQQPQFLSIDNCRSWLSAFLVRCVIWVPQAQASLERDDEDVYFDDESAEVVISSLRLGDDQESGSLFTNSNWFAFDEDKALNDGLVSPEASPSPNSEISALKEDDEVILGEVIDDTEGSQPTLPVSNKDANEESDYTVLANGTIDKREDDIRPLTPDVKESQPEFVEWKEEEAEPGDVAEKDTAVPDIEVESEKQLNSIDDVTLCDAELGEEKKSGGMLGSSAPEAEAASPVSSDIDSIKHPEQAADSVVIENIPDYKSYYRERTKGSWTLSNGENFWPIADTTAEALKAILLLSNIPSELVGDPIKQERLYDAVDCLLSFVFINPSESFRNIIVDYPYPECTSSLIQALVLFRGKHPIYRHDEIDKIIKSGASFIEKVQRKDGSWYGSWAVCFTYGTFFAIKGLVAAGRTYQNSLAIRKACNFLLSKQLGTGGWGENYLGCQIEVIMLPSFAFHLVM</sequence>
<dbReference type="PANTHER" id="PTHR11764:SF38">
    <property type="entry name" value="TERPENE CYCLASE_MUTASE FAMILY MEMBER"/>
    <property type="match status" value="1"/>
</dbReference>
<dbReference type="Proteomes" id="UP000251960">
    <property type="component" value="Chromosome 5"/>
</dbReference>
<dbReference type="InterPro" id="IPR018333">
    <property type="entry name" value="Squalene_cyclase"/>
</dbReference>
<dbReference type="InterPro" id="IPR032696">
    <property type="entry name" value="SQ_cyclase_C"/>
</dbReference>